<dbReference type="SMART" id="SM01321">
    <property type="entry name" value="Y1_Tnp"/>
    <property type="match status" value="1"/>
</dbReference>
<dbReference type="Pfam" id="PF01797">
    <property type="entry name" value="Y1_Tnp"/>
    <property type="match status" value="1"/>
</dbReference>
<name>X7E900_9GAMM</name>
<protein>
    <recommendedName>
        <fullName evidence="1">Transposase IS200-like domain-containing protein</fullName>
    </recommendedName>
</protein>
<dbReference type="PANTHER" id="PTHR36966">
    <property type="entry name" value="REP-ASSOCIATED TYROSINE TRANSPOSASE"/>
    <property type="match status" value="1"/>
</dbReference>
<dbReference type="NCBIfam" id="NF047646">
    <property type="entry name" value="REP_Tyr_transpos"/>
    <property type="match status" value="1"/>
</dbReference>
<dbReference type="InterPro" id="IPR036515">
    <property type="entry name" value="Transposase_17_sf"/>
</dbReference>
<dbReference type="STRING" id="1122207.MUS1_02910"/>
<dbReference type="EMBL" id="JAMB01000001">
    <property type="protein sequence ID" value="ETX12559.1"/>
    <property type="molecule type" value="Genomic_DNA"/>
</dbReference>
<dbReference type="eggNOG" id="COG1943">
    <property type="taxonomic scope" value="Bacteria"/>
</dbReference>
<evidence type="ECO:0000259" key="1">
    <source>
        <dbReference type="SMART" id="SM01321"/>
    </source>
</evidence>
<gene>
    <name evidence="2" type="ORF">MUS1_02910</name>
</gene>
<dbReference type="Proteomes" id="UP000054058">
    <property type="component" value="Unassembled WGS sequence"/>
</dbReference>
<comment type="caution">
    <text evidence="2">The sequence shown here is derived from an EMBL/GenBank/DDBJ whole genome shotgun (WGS) entry which is preliminary data.</text>
</comment>
<dbReference type="InterPro" id="IPR002686">
    <property type="entry name" value="Transposase_17"/>
</dbReference>
<organism evidence="2 3">
    <name type="scientific">Marinomonas ushuaiensis DSM 15871</name>
    <dbReference type="NCBI Taxonomy" id="1122207"/>
    <lineage>
        <taxon>Bacteria</taxon>
        <taxon>Pseudomonadati</taxon>
        <taxon>Pseudomonadota</taxon>
        <taxon>Gammaproteobacteria</taxon>
        <taxon>Oceanospirillales</taxon>
        <taxon>Oceanospirillaceae</taxon>
        <taxon>Marinomonas</taxon>
    </lineage>
</organism>
<feature type="domain" description="Transposase IS200-like" evidence="1">
    <location>
        <begin position="9"/>
        <end position="124"/>
    </location>
</feature>
<sequence>MSHYIRSKAFGGTFFFTVNLQNRQLTTLVDNVDLLRDSVRCVKSKHPFEIVAWVVLPDHMHAIWRLPEYDNDYSQRWKLIKTNFTKKLKRRTDVQNKTWQNRFWEHEIRTNHDLQTHINYCYLNPVKHGYVQSTHDWPYSSFHRDVKNGLYDFSWNGFLDSAE</sequence>
<proteinExistence type="predicted"/>
<dbReference type="InterPro" id="IPR052715">
    <property type="entry name" value="RAYT_transposase"/>
</dbReference>
<keyword evidence="3" id="KW-1185">Reference proteome</keyword>
<evidence type="ECO:0000313" key="2">
    <source>
        <dbReference type="EMBL" id="ETX12559.1"/>
    </source>
</evidence>
<dbReference type="AlphaFoldDB" id="X7E900"/>
<evidence type="ECO:0000313" key="3">
    <source>
        <dbReference type="Proteomes" id="UP000054058"/>
    </source>
</evidence>
<dbReference type="Gene3D" id="3.30.70.1290">
    <property type="entry name" value="Transposase IS200-like"/>
    <property type="match status" value="1"/>
</dbReference>
<dbReference type="OrthoDB" id="9794403at2"/>
<dbReference type="GO" id="GO:0043565">
    <property type="term" value="F:sequence-specific DNA binding"/>
    <property type="evidence" value="ECO:0007669"/>
    <property type="project" value="TreeGrafter"/>
</dbReference>
<dbReference type="SUPFAM" id="SSF143422">
    <property type="entry name" value="Transposase IS200-like"/>
    <property type="match status" value="1"/>
</dbReference>
<dbReference type="GO" id="GO:0004803">
    <property type="term" value="F:transposase activity"/>
    <property type="evidence" value="ECO:0007669"/>
    <property type="project" value="InterPro"/>
</dbReference>
<dbReference type="PATRIC" id="fig|1122207.3.peg.598"/>
<dbReference type="GO" id="GO:0006313">
    <property type="term" value="P:DNA transposition"/>
    <property type="evidence" value="ECO:0007669"/>
    <property type="project" value="InterPro"/>
</dbReference>
<dbReference type="PANTHER" id="PTHR36966:SF1">
    <property type="entry name" value="REP-ASSOCIATED TYROSINE TRANSPOSASE"/>
    <property type="match status" value="1"/>
</dbReference>
<dbReference type="RefSeq" id="WP_036158778.1">
    <property type="nucleotide sequence ID" value="NZ_JAMB01000001.1"/>
</dbReference>
<reference evidence="2 3" key="1">
    <citation type="submission" date="2014-01" db="EMBL/GenBank/DDBJ databases">
        <title>Marinomonas ushuaiensis DSM 15871 Genome Sequencing.</title>
        <authorList>
            <person name="Lai Q."/>
            <person name="Shao Z.S."/>
        </authorList>
    </citation>
    <scope>NUCLEOTIDE SEQUENCE [LARGE SCALE GENOMIC DNA]</scope>
    <source>
        <strain evidence="2 3">DSM 15871</strain>
    </source>
</reference>
<accession>X7E900</accession>